<reference evidence="8" key="1">
    <citation type="journal article" date="2020" name="Stud. Mycol.">
        <title>101 Dothideomycetes genomes: a test case for predicting lifestyles and emergence of pathogens.</title>
        <authorList>
            <person name="Haridas S."/>
            <person name="Albert R."/>
            <person name="Binder M."/>
            <person name="Bloem J."/>
            <person name="Labutti K."/>
            <person name="Salamov A."/>
            <person name="Andreopoulos B."/>
            <person name="Baker S."/>
            <person name="Barry K."/>
            <person name="Bills G."/>
            <person name="Bluhm B."/>
            <person name="Cannon C."/>
            <person name="Castanera R."/>
            <person name="Culley D."/>
            <person name="Daum C."/>
            <person name="Ezra D."/>
            <person name="Gonzalez J."/>
            <person name="Henrissat B."/>
            <person name="Kuo A."/>
            <person name="Liang C."/>
            <person name="Lipzen A."/>
            <person name="Lutzoni F."/>
            <person name="Magnuson J."/>
            <person name="Mondo S."/>
            <person name="Nolan M."/>
            <person name="Ohm R."/>
            <person name="Pangilinan J."/>
            <person name="Park H.-J."/>
            <person name="Ramirez L."/>
            <person name="Alfaro M."/>
            <person name="Sun H."/>
            <person name="Tritt A."/>
            <person name="Yoshinaga Y."/>
            <person name="Zwiers L.-H."/>
            <person name="Turgeon B."/>
            <person name="Goodwin S."/>
            <person name="Spatafora J."/>
            <person name="Crous P."/>
            <person name="Grigoriev I."/>
        </authorList>
    </citation>
    <scope>NUCLEOTIDE SEQUENCE</scope>
    <source>
        <strain evidence="8">CBS 107.79</strain>
    </source>
</reference>
<evidence type="ECO:0000256" key="1">
    <source>
        <dbReference type="ARBA" id="ARBA00001971"/>
    </source>
</evidence>
<protein>
    <submittedName>
        <fullName evidence="8">Cytochrome P450 ClCP1</fullName>
    </submittedName>
</protein>
<evidence type="ECO:0000256" key="2">
    <source>
        <dbReference type="ARBA" id="ARBA00010617"/>
    </source>
</evidence>
<comment type="cofactor">
    <cofactor evidence="1 6">
        <name>heme</name>
        <dbReference type="ChEBI" id="CHEBI:30413"/>
    </cofactor>
</comment>
<dbReference type="Proteomes" id="UP000800036">
    <property type="component" value="Unassembled WGS sequence"/>
</dbReference>
<accession>A0A6A5V991</accession>
<dbReference type="InterPro" id="IPR050121">
    <property type="entry name" value="Cytochrome_P450_monoxygenase"/>
</dbReference>
<organism evidence="8 9">
    <name type="scientific">Bimuria novae-zelandiae CBS 107.79</name>
    <dbReference type="NCBI Taxonomy" id="1447943"/>
    <lineage>
        <taxon>Eukaryota</taxon>
        <taxon>Fungi</taxon>
        <taxon>Dikarya</taxon>
        <taxon>Ascomycota</taxon>
        <taxon>Pezizomycotina</taxon>
        <taxon>Dothideomycetes</taxon>
        <taxon>Pleosporomycetidae</taxon>
        <taxon>Pleosporales</taxon>
        <taxon>Massarineae</taxon>
        <taxon>Didymosphaeriaceae</taxon>
        <taxon>Bimuria</taxon>
    </lineage>
</organism>
<proteinExistence type="inferred from homology"/>
<dbReference type="PANTHER" id="PTHR24305">
    <property type="entry name" value="CYTOCHROME P450"/>
    <property type="match status" value="1"/>
</dbReference>
<dbReference type="GO" id="GO:0005506">
    <property type="term" value="F:iron ion binding"/>
    <property type="evidence" value="ECO:0007669"/>
    <property type="project" value="InterPro"/>
</dbReference>
<feature type="binding site" description="axial binding residue" evidence="6">
    <location>
        <position position="416"/>
    </location>
    <ligand>
        <name>heme</name>
        <dbReference type="ChEBI" id="CHEBI:30413"/>
    </ligand>
    <ligandPart>
        <name>Fe</name>
        <dbReference type="ChEBI" id="CHEBI:18248"/>
    </ligandPart>
</feature>
<dbReference type="GO" id="GO:0020037">
    <property type="term" value="F:heme binding"/>
    <property type="evidence" value="ECO:0007669"/>
    <property type="project" value="InterPro"/>
</dbReference>
<evidence type="ECO:0000256" key="7">
    <source>
        <dbReference type="RuleBase" id="RU000461"/>
    </source>
</evidence>
<dbReference type="Gene3D" id="1.10.630.10">
    <property type="entry name" value="Cytochrome P450"/>
    <property type="match status" value="1"/>
</dbReference>
<evidence type="ECO:0000256" key="4">
    <source>
        <dbReference type="ARBA" id="ARBA00022723"/>
    </source>
</evidence>
<dbReference type="PANTHER" id="PTHR24305:SF210">
    <property type="entry name" value="CYTOCHROME P450 MONOOXYGENASE ASQL-RELATED"/>
    <property type="match status" value="1"/>
</dbReference>
<dbReference type="PRINTS" id="PR00463">
    <property type="entry name" value="EP450I"/>
</dbReference>
<evidence type="ECO:0000256" key="3">
    <source>
        <dbReference type="ARBA" id="ARBA00022617"/>
    </source>
</evidence>
<dbReference type="GO" id="GO:0004497">
    <property type="term" value="F:monooxygenase activity"/>
    <property type="evidence" value="ECO:0007669"/>
    <property type="project" value="UniProtKB-KW"/>
</dbReference>
<keyword evidence="7" id="KW-0503">Monooxygenase</keyword>
<dbReference type="Pfam" id="PF00067">
    <property type="entry name" value="p450"/>
    <property type="match status" value="1"/>
</dbReference>
<dbReference type="GO" id="GO:0016705">
    <property type="term" value="F:oxidoreductase activity, acting on paired donors, with incorporation or reduction of molecular oxygen"/>
    <property type="evidence" value="ECO:0007669"/>
    <property type="project" value="InterPro"/>
</dbReference>
<sequence>MTLTKTLLQSAIALLVLTILYAFLRILHSLFLHPLRSFPGPLSTSATIVALQKAMLEGTFSLWLHKLHLEYGSTVRYAPNELSFIHSAVWKDVYGSRTTNLFSKQKLFYSPDIFGDPPGILRADTDSHARQRKLVAHAFSDKALRQQEFILKHYAKLLIEKLTKAAWDHGEVDLARFYNFTTFDIMTDLTFLGVIKRWPLTNALLQRCLPKARKEKLKHHLLFSVERVNKRLRQKTDRPDFLTYILRHREDENGNTFGLAASEMYSNAGLFMIAGTETTATVLSGITYYLHRNPQKLARLQAEVRNAFESIDNISMMKLSQMRYLCACVEEGLRVYPPVPGIIPRETPEAGANVAGRWVPGGTVVSIANYAAYHSPSNFKDPDAFVPKRWLPEGQYEYGADNKQVFNPFSYGPRNCLGKKHVLTAANLAYHEMRLILASVILSFDMELCKEAEHWIQQKNYIVWEKPDMKVKIAPVTN</sequence>
<evidence type="ECO:0000313" key="8">
    <source>
        <dbReference type="EMBL" id="KAF1973408.1"/>
    </source>
</evidence>
<dbReference type="OrthoDB" id="1470350at2759"/>
<evidence type="ECO:0000256" key="6">
    <source>
        <dbReference type="PIRSR" id="PIRSR602401-1"/>
    </source>
</evidence>
<dbReference type="InterPro" id="IPR036396">
    <property type="entry name" value="Cyt_P450_sf"/>
</dbReference>
<dbReference type="PROSITE" id="PS00086">
    <property type="entry name" value="CYTOCHROME_P450"/>
    <property type="match status" value="1"/>
</dbReference>
<keyword evidence="4 6" id="KW-0479">Metal-binding</keyword>
<dbReference type="AlphaFoldDB" id="A0A6A5V991"/>
<evidence type="ECO:0000256" key="5">
    <source>
        <dbReference type="ARBA" id="ARBA00023004"/>
    </source>
</evidence>
<dbReference type="CDD" id="cd11058">
    <property type="entry name" value="CYP60B-like"/>
    <property type="match status" value="1"/>
</dbReference>
<dbReference type="InterPro" id="IPR001128">
    <property type="entry name" value="Cyt_P450"/>
</dbReference>
<dbReference type="InterPro" id="IPR002401">
    <property type="entry name" value="Cyt_P450_E_grp-I"/>
</dbReference>
<dbReference type="InterPro" id="IPR017972">
    <property type="entry name" value="Cyt_P450_CS"/>
</dbReference>
<evidence type="ECO:0000313" key="9">
    <source>
        <dbReference type="Proteomes" id="UP000800036"/>
    </source>
</evidence>
<keyword evidence="9" id="KW-1185">Reference proteome</keyword>
<comment type="similarity">
    <text evidence="2 7">Belongs to the cytochrome P450 family.</text>
</comment>
<dbReference type="EMBL" id="ML976681">
    <property type="protein sequence ID" value="KAF1973408.1"/>
    <property type="molecule type" value="Genomic_DNA"/>
</dbReference>
<keyword evidence="7" id="KW-0560">Oxidoreductase</keyword>
<gene>
    <name evidence="8" type="ORF">BU23DRAFT_580433</name>
</gene>
<keyword evidence="3 6" id="KW-0349">Heme</keyword>
<keyword evidence="5 6" id="KW-0408">Iron</keyword>
<name>A0A6A5V991_9PLEO</name>
<dbReference type="SUPFAM" id="SSF48264">
    <property type="entry name" value="Cytochrome P450"/>
    <property type="match status" value="1"/>
</dbReference>
<dbReference type="PRINTS" id="PR00385">
    <property type="entry name" value="P450"/>
</dbReference>